<gene>
    <name evidence="1" type="ORF">SAMN05444001_1091</name>
</gene>
<organism evidence="1 2">
    <name type="scientific">Parabacteroides chinchillae</name>
    <dbReference type="NCBI Taxonomy" id="871327"/>
    <lineage>
        <taxon>Bacteria</taxon>
        <taxon>Pseudomonadati</taxon>
        <taxon>Bacteroidota</taxon>
        <taxon>Bacteroidia</taxon>
        <taxon>Bacteroidales</taxon>
        <taxon>Tannerellaceae</taxon>
        <taxon>Parabacteroides</taxon>
    </lineage>
</organism>
<accession>A0A8G2BWH2</accession>
<evidence type="ECO:0000313" key="2">
    <source>
        <dbReference type="Proteomes" id="UP000236725"/>
    </source>
</evidence>
<sequence>MNAEKIMDILSVVSRCIGIVKRMIGKITGKNKPQNMPSKELDE</sequence>
<evidence type="ECO:0000313" key="1">
    <source>
        <dbReference type="EMBL" id="SEF89091.1"/>
    </source>
</evidence>
<keyword evidence="2" id="KW-1185">Reference proteome</keyword>
<proteinExistence type="predicted"/>
<dbReference type="Proteomes" id="UP000236725">
    <property type="component" value="Unassembled WGS sequence"/>
</dbReference>
<evidence type="ECO:0008006" key="3">
    <source>
        <dbReference type="Google" id="ProtNLM"/>
    </source>
</evidence>
<name>A0A8G2BWH2_9BACT</name>
<protein>
    <recommendedName>
        <fullName evidence="3">Cyclic lactone autoinducer peptide</fullName>
    </recommendedName>
</protein>
<comment type="caution">
    <text evidence="1">The sequence shown here is derived from an EMBL/GenBank/DDBJ whole genome shotgun (WGS) entry which is preliminary data.</text>
</comment>
<dbReference type="AlphaFoldDB" id="A0A8G2BWH2"/>
<dbReference type="EMBL" id="FNVS01000009">
    <property type="protein sequence ID" value="SEF89091.1"/>
    <property type="molecule type" value="Genomic_DNA"/>
</dbReference>
<dbReference type="RefSeq" id="WP_262497702.1">
    <property type="nucleotide sequence ID" value="NZ_FNVS01000009.1"/>
</dbReference>
<reference evidence="1 2" key="1">
    <citation type="submission" date="2016-10" db="EMBL/GenBank/DDBJ databases">
        <authorList>
            <person name="Varghese N."/>
            <person name="Submissions S."/>
        </authorList>
    </citation>
    <scope>NUCLEOTIDE SEQUENCE [LARGE SCALE GENOMIC DNA]</scope>
    <source>
        <strain evidence="1 2">DSM 29073</strain>
    </source>
</reference>